<dbReference type="PANTHER" id="PTHR10188">
    <property type="entry name" value="L-ASPARAGINASE"/>
    <property type="match status" value="1"/>
</dbReference>
<dbReference type="InterPro" id="IPR000246">
    <property type="entry name" value="Peptidase_T2"/>
</dbReference>
<dbReference type="SUPFAM" id="SSF56235">
    <property type="entry name" value="N-terminal nucleophile aminohydrolases (Ntn hydrolases)"/>
    <property type="match status" value="1"/>
</dbReference>
<gene>
    <name evidence="3" type="ORF">UCRPC4_g04425</name>
</gene>
<reference evidence="3 4" key="1">
    <citation type="submission" date="2015-05" db="EMBL/GenBank/DDBJ databases">
        <title>Distinctive expansion of gene families associated with plant cell wall degradation and secondary metabolism in the genomes of grapevine trunk pathogens.</title>
        <authorList>
            <person name="Lawrence D.P."/>
            <person name="Travadon R."/>
            <person name="Rolshausen P.E."/>
            <person name="Baumgartner K."/>
        </authorList>
    </citation>
    <scope>NUCLEOTIDE SEQUENCE [LARGE SCALE GENOMIC DNA]</scope>
    <source>
        <strain evidence="3">UCRPC4</strain>
    </source>
</reference>
<evidence type="ECO:0000256" key="2">
    <source>
        <dbReference type="PIRSR" id="PIRSR600246-3"/>
    </source>
</evidence>
<dbReference type="GO" id="GO:0016787">
    <property type="term" value="F:hydrolase activity"/>
    <property type="evidence" value="ECO:0007669"/>
    <property type="project" value="InterPro"/>
</dbReference>
<dbReference type="OrthoDB" id="2262349at2759"/>
<dbReference type="CDD" id="cd04701">
    <property type="entry name" value="Asparaginase_2"/>
    <property type="match status" value="1"/>
</dbReference>
<feature type="site" description="Cleavage; by autolysis" evidence="2">
    <location>
        <begin position="230"/>
        <end position="231"/>
    </location>
</feature>
<dbReference type="GO" id="GO:0005737">
    <property type="term" value="C:cytoplasm"/>
    <property type="evidence" value="ECO:0007669"/>
    <property type="project" value="TreeGrafter"/>
</dbReference>
<sequence>MSENKKNKVQTGPYKPTLILHGGAGRIAWENLPPALYKQYENSLLSYVTETRKLLDDGANALTAAVHAVALMEEDPLFNCGRGSVFTEKGTIEMEASVMVTSVRPEAGTSPAEVNGGIPPEAFQKRAASVILVTQTRHPIKLAEQVLIHTAEQVGGVSRHCQLSGIEIEETGFKEWGLERKSKEWFWTKKRWEEHLRGLRKADGGSKGVLLDISTADEGLGDGYALPSQGTVGCVCLDSWGNIVAATSTGGLTNKKPGRVGDTPTVGAGFWAESWAEPAPIHPGHQHQYSSLRVRDELLGIFKADLWNITSCIPFLNTILGLEEKPNAVPQHQRLLAHEKPQLAYTMQQPSLACPNDRAPQFGSGHLPKSRRRAIGISGTGNGDSFLRVAAARTVGALSRFQGRPLNESLPLVAGALGELQQSAGNRWGTGEGEGGMIAIELVDSRLEGEVVWDFNCGGMWRAFWDEERDEGKVMVFKEAYEDH</sequence>
<dbReference type="AlphaFoldDB" id="A0A0G2EB39"/>
<comment type="caution">
    <text evidence="3">The sequence shown here is derived from an EMBL/GenBank/DDBJ whole genome shotgun (WGS) entry which is preliminary data.</text>
</comment>
<dbReference type="Pfam" id="PF01112">
    <property type="entry name" value="Asparaginase_2"/>
    <property type="match status" value="2"/>
</dbReference>
<name>A0A0G2EB39_PHACM</name>
<dbReference type="InterPro" id="IPR029055">
    <property type="entry name" value="Ntn_hydrolases_N"/>
</dbReference>
<dbReference type="EMBL" id="LCWF01000106">
    <property type="protein sequence ID" value="KKY19724.1"/>
    <property type="molecule type" value="Genomic_DNA"/>
</dbReference>
<evidence type="ECO:0000313" key="3">
    <source>
        <dbReference type="EMBL" id="KKY19724.1"/>
    </source>
</evidence>
<organism evidence="3 4">
    <name type="scientific">Phaeomoniella chlamydospora</name>
    <name type="common">Phaeoacremonium chlamydosporum</name>
    <dbReference type="NCBI Taxonomy" id="158046"/>
    <lineage>
        <taxon>Eukaryota</taxon>
        <taxon>Fungi</taxon>
        <taxon>Dikarya</taxon>
        <taxon>Ascomycota</taxon>
        <taxon>Pezizomycotina</taxon>
        <taxon>Eurotiomycetes</taxon>
        <taxon>Chaetothyriomycetidae</taxon>
        <taxon>Phaeomoniellales</taxon>
        <taxon>Phaeomoniellaceae</taxon>
        <taxon>Phaeomoniella</taxon>
    </lineage>
</organism>
<evidence type="ECO:0000256" key="1">
    <source>
        <dbReference type="PIRSR" id="PIRSR600246-1"/>
    </source>
</evidence>
<accession>A0A0G2EB39</accession>
<protein>
    <submittedName>
        <fullName evidence="3">Putative tpa: asparaginase</fullName>
    </submittedName>
</protein>
<keyword evidence="4" id="KW-1185">Reference proteome</keyword>
<dbReference type="PANTHER" id="PTHR10188:SF43">
    <property type="entry name" value="ASPARAGINASE (EUROFUNG)"/>
    <property type="match status" value="1"/>
</dbReference>
<dbReference type="Proteomes" id="UP000053317">
    <property type="component" value="Unassembled WGS sequence"/>
</dbReference>
<evidence type="ECO:0000313" key="4">
    <source>
        <dbReference type="Proteomes" id="UP000053317"/>
    </source>
</evidence>
<feature type="active site" description="Nucleophile" evidence="1">
    <location>
        <position position="231"/>
    </location>
</feature>
<reference evidence="3 4" key="2">
    <citation type="submission" date="2015-05" db="EMBL/GenBank/DDBJ databases">
        <authorList>
            <person name="Morales-Cruz A."/>
            <person name="Amrine K.C."/>
            <person name="Cantu D."/>
        </authorList>
    </citation>
    <scope>NUCLEOTIDE SEQUENCE [LARGE SCALE GENOMIC DNA]</scope>
    <source>
        <strain evidence="3">UCRPC4</strain>
    </source>
</reference>
<dbReference type="Gene3D" id="3.60.20.30">
    <property type="entry name" value="(Glycosyl)asparaginase"/>
    <property type="match status" value="1"/>
</dbReference>
<proteinExistence type="predicted"/>